<dbReference type="GO" id="GO:0098609">
    <property type="term" value="P:cell-cell adhesion"/>
    <property type="evidence" value="ECO:0007669"/>
    <property type="project" value="InterPro"/>
</dbReference>
<dbReference type="PROSITE" id="PS50176">
    <property type="entry name" value="ARM_REPEAT"/>
    <property type="match status" value="1"/>
</dbReference>
<dbReference type="GO" id="GO:0005737">
    <property type="term" value="C:cytoplasm"/>
    <property type="evidence" value="ECO:0007669"/>
    <property type="project" value="TreeGrafter"/>
</dbReference>
<dbReference type="GO" id="GO:0072659">
    <property type="term" value="P:protein localization to plasma membrane"/>
    <property type="evidence" value="ECO:0007669"/>
    <property type="project" value="TreeGrafter"/>
</dbReference>
<dbReference type="GO" id="GO:0007507">
    <property type="term" value="P:heart development"/>
    <property type="evidence" value="ECO:0007669"/>
    <property type="project" value="TreeGrafter"/>
</dbReference>
<feature type="region of interest" description="Disordered" evidence="7">
    <location>
        <begin position="164"/>
        <end position="183"/>
    </location>
</feature>
<dbReference type="Ensembl" id="ENSAOCT00000015981.2">
    <property type="protein sequence ID" value="ENSAOCP00000009282.1"/>
    <property type="gene ID" value="ENSAOCG00000013382.2"/>
</dbReference>
<feature type="region of interest" description="Disordered" evidence="7">
    <location>
        <begin position="26"/>
        <end position="46"/>
    </location>
</feature>
<accession>A0A3Q1B560</accession>
<evidence type="ECO:0000256" key="4">
    <source>
        <dbReference type="ARBA" id="ARBA00022889"/>
    </source>
</evidence>
<dbReference type="SUPFAM" id="SSF48371">
    <property type="entry name" value="ARM repeat"/>
    <property type="match status" value="1"/>
</dbReference>
<dbReference type="InterPro" id="IPR000225">
    <property type="entry name" value="Armadillo"/>
</dbReference>
<evidence type="ECO:0000313" key="8">
    <source>
        <dbReference type="Ensembl" id="ENSAOCP00000009282.1"/>
    </source>
</evidence>
<dbReference type="GeneTree" id="ENSGT00940000158677"/>
<name>A0A3Q1B560_AMPOC</name>
<dbReference type="STRING" id="80972.ENSAOCP00000009282"/>
<keyword evidence="9" id="KW-1185">Reference proteome</keyword>
<dbReference type="PANTHER" id="PTHR10372:SF25">
    <property type="entry name" value="PLAKOPHILIN-2"/>
    <property type="match status" value="1"/>
</dbReference>
<feature type="repeat" description="ARM" evidence="6">
    <location>
        <begin position="346"/>
        <end position="382"/>
    </location>
</feature>
<feature type="compositionally biased region" description="Low complexity" evidence="7">
    <location>
        <begin position="30"/>
        <end position="46"/>
    </location>
</feature>
<comment type="similarity">
    <text evidence="2">Belongs to the beta-catenin family.</text>
</comment>
<sequence>MDEVFFKSALPAQDSSVLGDSSLALPVQLSPRSSTKPDSSSRSLRVQQQVQLTLARQARKTHSNGGVHLQKNKSFDAADGFLPNMKVIGSGYHSHYLSSKTLQKPSRRVEVSPPPSPELPRTRLNYSTFRFGTHTIPGPSHSHTGSSPLHRSHGSDSLRRYAFSEAPRGSQMQASTSATGTYRRRSFRQTAGPQAGFANAAFQQSGEYGSQWGHRQSIIKQEKHSVQGHNGDLMLSPIQPDGGLSWLAQARREGQRSIRLNSYPPSVVSAEVDLGTQVEVDFPIQPIQAQNITTLKSENKPPEMTLERAVNLLTQDNEETLICAASFIQNQCFQSANAKKMVYYLRGIGKLLKLLDNDSEEVQRVTAGALRNVVYQSNENKMEVKDNEGSAVILQTLKSSRDIETRRQLTGVLWNLSSNDMLKNHLARNSISILTHSVLVPSSGISEGENPKDELLADADTFHNVTGCLRNLSSAGPDIRRAMRECDNLIDSLVYYIRGTVANYQTDDKSTENCACILHNLSYQIESELPQHYTQDFRESRQNLAPDPKALGCFAYRSAKITEHLERQRPLLEEKANPHGIEWLWSPITIRMYLSLVACSVRHYTQEAAVGALQNITAGNQEMTEAIAFTIVQRENGLQHIKKILEEGESDVKRTAISLIRNLSRYQELHPAIVNKVLPEVVAMLPSDDTDLPSEVTTSLCQILINLSQSDMKNVKAIVNQGGLWRIINISNTDNSYGPSRAAQAACVLLQVIWKHTDLHGALKRSGFKKSDFINARTTRVVNSR</sequence>
<organism evidence="8 9">
    <name type="scientific">Amphiprion ocellaris</name>
    <name type="common">Clown anemonefish</name>
    <dbReference type="NCBI Taxonomy" id="80972"/>
    <lineage>
        <taxon>Eukaryota</taxon>
        <taxon>Metazoa</taxon>
        <taxon>Chordata</taxon>
        <taxon>Craniata</taxon>
        <taxon>Vertebrata</taxon>
        <taxon>Euteleostomi</taxon>
        <taxon>Actinopterygii</taxon>
        <taxon>Neopterygii</taxon>
        <taxon>Teleostei</taxon>
        <taxon>Neoteleostei</taxon>
        <taxon>Acanthomorphata</taxon>
        <taxon>Ovalentaria</taxon>
        <taxon>Pomacentridae</taxon>
        <taxon>Amphiprion</taxon>
    </lineage>
</organism>
<dbReference type="GO" id="GO:0014704">
    <property type="term" value="C:intercalated disc"/>
    <property type="evidence" value="ECO:0007669"/>
    <property type="project" value="TreeGrafter"/>
</dbReference>
<feature type="region of interest" description="Disordered" evidence="7">
    <location>
        <begin position="99"/>
        <end position="156"/>
    </location>
</feature>
<keyword evidence="3" id="KW-0677">Repeat</keyword>
<dbReference type="GeneID" id="111565845"/>
<proteinExistence type="inferred from homology"/>
<dbReference type="GO" id="GO:0005886">
    <property type="term" value="C:plasma membrane"/>
    <property type="evidence" value="ECO:0007669"/>
    <property type="project" value="TreeGrafter"/>
</dbReference>
<evidence type="ECO:0000256" key="5">
    <source>
        <dbReference type="ARBA" id="ARBA00022949"/>
    </source>
</evidence>
<dbReference type="InterPro" id="IPR011989">
    <property type="entry name" value="ARM-like"/>
</dbReference>
<reference evidence="8" key="3">
    <citation type="submission" date="2025-09" db="UniProtKB">
        <authorList>
            <consortium name="Ensembl"/>
        </authorList>
    </citation>
    <scope>IDENTIFICATION</scope>
</reference>
<dbReference type="OrthoDB" id="3245100at2759"/>
<dbReference type="InterPro" id="IPR016024">
    <property type="entry name" value="ARM-type_fold"/>
</dbReference>
<evidence type="ECO:0000256" key="7">
    <source>
        <dbReference type="SAM" id="MobiDB-lite"/>
    </source>
</evidence>
<evidence type="ECO:0000256" key="3">
    <source>
        <dbReference type="ARBA" id="ARBA00022737"/>
    </source>
</evidence>
<reference evidence="8 9" key="1">
    <citation type="submission" date="2022-01" db="EMBL/GenBank/DDBJ databases">
        <title>A chromosome-scale genome assembly of the false clownfish, Amphiprion ocellaris.</title>
        <authorList>
            <person name="Ryu T."/>
        </authorList>
    </citation>
    <scope>NUCLEOTIDE SEQUENCE [LARGE SCALE GENOMIC DNA]</scope>
</reference>
<gene>
    <name evidence="8" type="primary">PKP2</name>
</gene>
<evidence type="ECO:0008006" key="10">
    <source>
        <dbReference type="Google" id="ProtNLM"/>
    </source>
</evidence>
<dbReference type="Gene3D" id="1.25.10.10">
    <property type="entry name" value="Leucine-rich Repeat Variant"/>
    <property type="match status" value="1"/>
</dbReference>
<dbReference type="GO" id="GO:0005912">
    <property type="term" value="C:adherens junction"/>
    <property type="evidence" value="ECO:0007669"/>
    <property type="project" value="TreeGrafter"/>
</dbReference>
<keyword evidence="5" id="KW-0965">Cell junction</keyword>
<dbReference type="GO" id="GO:0045110">
    <property type="term" value="P:intermediate filament bundle assembly"/>
    <property type="evidence" value="ECO:0007669"/>
    <property type="project" value="TreeGrafter"/>
</dbReference>
<feature type="compositionally biased region" description="Low complexity" evidence="7">
    <location>
        <begin position="137"/>
        <end position="148"/>
    </location>
</feature>
<dbReference type="Proteomes" id="UP001501940">
    <property type="component" value="Chromosome 21"/>
</dbReference>
<dbReference type="SMART" id="SM00185">
    <property type="entry name" value="ARM"/>
    <property type="match status" value="6"/>
</dbReference>
<evidence type="ECO:0000313" key="9">
    <source>
        <dbReference type="Proteomes" id="UP001501940"/>
    </source>
</evidence>
<dbReference type="AlphaFoldDB" id="A0A3Q1B560"/>
<dbReference type="OMA" id="VLLHTMW"/>
<feature type="compositionally biased region" description="Polar residues" evidence="7">
    <location>
        <begin position="170"/>
        <end position="180"/>
    </location>
</feature>
<dbReference type="GO" id="GO:0005634">
    <property type="term" value="C:nucleus"/>
    <property type="evidence" value="ECO:0007669"/>
    <property type="project" value="TreeGrafter"/>
</dbReference>
<dbReference type="PANTHER" id="PTHR10372">
    <property type="entry name" value="PLAKOPHILLIN-RELATED"/>
    <property type="match status" value="1"/>
</dbReference>
<protein>
    <recommendedName>
        <fullName evidence="10">Plakophilin 2</fullName>
    </recommendedName>
</protein>
<keyword evidence="4" id="KW-0130">Cell adhesion</keyword>
<reference evidence="8" key="2">
    <citation type="submission" date="2025-08" db="UniProtKB">
        <authorList>
            <consortium name="Ensembl"/>
        </authorList>
    </citation>
    <scope>IDENTIFICATION</scope>
</reference>
<dbReference type="InterPro" id="IPR028435">
    <property type="entry name" value="Plakophilin/d_Catenin"/>
</dbReference>
<dbReference type="RefSeq" id="XP_023121889.1">
    <property type="nucleotide sequence ID" value="XM_023266121.3"/>
</dbReference>
<evidence type="ECO:0000256" key="2">
    <source>
        <dbReference type="ARBA" id="ARBA00005462"/>
    </source>
</evidence>
<evidence type="ECO:0000256" key="1">
    <source>
        <dbReference type="ARBA" id="ARBA00004282"/>
    </source>
</evidence>
<comment type="subcellular location">
    <subcellularLocation>
        <location evidence="1">Cell junction</location>
    </subcellularLocation>
</comment>
<evidence type="ECO:0000256" key="6">
    <source>
        <dbReference type="PROSITE-ProRule" id="PRU00259"/>
    </source>
</evidence>
<dbReference type="GO" id="GO:0002934">
    <property type="term" value="P:desmosome organization"/>
    <property type="evidence" value="ECO:0007669"/>
    <property type="project" value="TreeGrafter"/>
</dbReference>